<organism evidence="4 5">
    <name type="scientific">Guopingia tenuis</name>
    <dbReference type="NCBI Taxonomy" id="2763656"/>
    <lineage>
        <taxon>Bacteria</taxon>
        <taxon>Bacillati</taxon>
        <taxon>Bacillota</taxon>
        <taxon>Clostridia</taxon>
        <taxon>Christensenellales</taxon>
        <taxon>Christensenellaceae</taxon>
        <taxon>Guopingia</taxon>
    </lineage>
</organism>
<dbReference type="AlphaFoldDB" id="A0A926DI43"/>
<evidence type="ECO:0000256" key="3">
    <source>
        <dbReference type="SAM" id="Phobius"/>
    </source>
</evidence>
<dbReference type="Proteomes" id="UP000617951">
    <property type="component" value="Unassembled WGS sequence"/>
</dbReference>
<proteinExistence type="inferred from homology"/>
<keyword evidence="3" id="KW-1133">Transmembrane helix</keyword>
<dbReference type="GO" id="GO:0015225">
    <property type="term" value="F:biotin transmembrane transporter activity"/>
    <property type="evidence" value="ECO:0007669"/>
    <property type="project" value="UniProtKB-UniRule"/>
</dbReference>
<comment type="caution">
    <text evidence="4">The sequence shown here is derived from an EMBL/GenBank/DDBJ whole genome shotgun (WGS) entry which is preliminary data.</text>
</comment>
<dbReference type="PANTHER" id="PTHR34295:SF1">
    <property type="entry name" value="BIOTIN TRANSPORTER BIOY"/>
    <property type="match status" value="1"/>
</dbReference>
<comment type="subcellular location">
    <subcellularLocation>
        <location evidence="2">Cell membrane</location>
        <topology evidence="2">Multi-pass membrane protein</topology>
    </subcellularLocation>
</comment>
<keyword evidence="5" id="KW-1185">Reference proteome</keyword>
<comment type="similarity">
    <text evidence="1 2">Belongs to the BioY family.</text>
</comment>
<evidence type="ECO:0000256" key="1">
    <source>
        <dbReference type="ARBA" id="ARBA00010692"/>
    </source>
</evidence>
<reference evidence="4" key="1">
    <citation type="submission" date="2020-08" db="EMBL/GenBank/DDBJ databases">
        <title>Genome public.</title>
        <authorList>
            <person name="Liu C."/>
            <person name="Sun Q."/>
        </authorList>
    </citation>
    <scope>NUCLEOTIDE SEQUENCE</scope>
    <source>
        <strain evidence="4">NSJ-63</strain>
    </source>
</reference>
<evidence type="ECO:0000313" key="5">
    <source>
        <dbReference type="Proteomes" id="UP000617951"/>
    </source>
</evidence>
<dbReference type="Pfam" id="PF02632">
    <property type="entry name" value="BioY"/>
    <property type="match status" value="1"/>
</dbReference>
<keyword evidence="2 3" id="KW-0472">Membrane</keyword>
<feature type="transmembrane region" description="Helical" evidence="3">
    <location>
        <begin position="148"/>
        <end position="175"/>
    </location>
</feature>
<feature type="transmembrane region" description="Helical" evidence="3">
    <location>
        <begin position="117"/>
        <end position="142"/>
    </location>
</feature>
<dbReference type="InterPro" id="IPR003784">
    <property type="entry name" value="BioY"/>
</dbReference>
<evidence type="ECO:0000313" key="4">
    <source>
        <dbReference type="EMBL" id="MBC8537495.1"/>
    </source>
</evidence>
<keyword evidence="3" id="KW-0812">Transmembrane</keyword>
<keyword evidence="2" id="KW-0813">Transport</keyword>
<dbReference type="EMBL" id="JACRSS010000001">
    <property type="protein sequence ID" value="MBC8537495.1"/>
    <property type="molecule type" value="Genomic_DNA"/>
</dbReference>
<dbReference type="Gene3D" id="1.10.1760.20">
    <property type="match status" value="1"/>
</dbReference>
<gene>
    <name evidence="4" type="ORF">H8693_00920</name>
</gene>
<evidence type="ECO:0000256" key="2">
    <source>
        <dbReference type="PIRNR" id="PIRNR016661"/>
    </source>
</evidence>
<name>A0A926DI43_9FIRM</name>
<dbReference type="GO" id="GO:0005886">
    <property type="term" value="C:plasma membrane"/>
    <property type="evidence" value="ECO:0007669"/>
    <property type="project" value="UniProtKB-SubCell"/>
</dbReference>
<protein>
    <recommendedName>
        <fullName evidence="2">Biotin transporter</fullName>
    </recommendedName>
</protein>
<sequence>MMATSHERLKNSICCALFAALTAVGAFIRIPFGVISFTLQTFFVVLSGALLGKKYGTMAQALYVILGLIGIPIFTKGGGPQYVLEPSFGYLLGFILGAFVIGWIAQRGPFTFWRLMGAACAGLAVIYCVGSVYMFFILNYYLSMPITIWMAFWTGAIIFSPFDIALSAAAIWAALRLKPALRGI</sequence>
<feature type="transmembrane region" description="Helical" evidence="3">
    <location>
        <begin position="87"/>
        <end position="105"/>
    </location>
</feature>
<dbReference type="PANTHER" id="PTHR34295">
    <property type="entry name" value="BIOTIN TRANSPORTER BIOY"/>
    <property type="match status" value="1"/>
</dbReference>
<accession>A0A926DI43</accession>
<keyword evidence="2" id="KW-1003">Cell membrane</keyword>
<dbReference type="PIRSF" id="PIRSF016661">
    <property type="entry name" value="BioY"/>
    <property type="match status" value="1"/>
</dbReference>
<dbReference type="RefSeq" id="WP_249279402.1">
    <property type="nucleotide sequence ID" value="NZ_JACRSS010000001.1"/>
</dbReference>
<feature type="transmembrane region" description="Helical" evidence="3">
    <location>
        <begin position="58"/>
        <end position="75"/>
    </location>
</feature>